<proteinExistence type="predicted"/>
<reference evidence="1" key="1">
    <citation type="journal article" date="2023" name="Plant J.">
        <title>Genome sequences and population genomics provide insights into the demographic history, inbreeding, and mutation load of two 'living fossil' tree species of Dipteronia.</title>
        <authorList>
            <person name="Feng Y."/>
            <person name="Comes H.P."/>
            <person name="Chen J."/>
            <person name="Zhu S."/>
            <person name="Lu R."/>
            <person name="Zhang X."/>
            <person name="Li P."/>
            <person name="Qiu J."/>
            <person name="Olsen K.M."/>
            <person name="Qiu Y."/>
        </authorList>
    </citation>
    <scope>NUCLEOTIDE SEQUENCE</scope>
    <source>
        <strain evidence="1">NBL</strain>
    </source>
</reference>
<gene>
    <name evidence="1" type="ORF">Dsin_000979</name>
</gene>
<sequence length="217" mass="24831">MNPQTQLVSYPAVFFDDTYVSAEVFFDLDLPPVFDEDESDDESGSCENVVSGGFNSQGWASFHHQLGMMNHQIRGRIPSSMERMTRISLRQNGNKIGENVNSKPYSLRLLGNIRTADILNVKHLVPYNSDPALEDEEVLNSRPNSVQLGEDDAERMTSSYGWRIRIWVAWDNQIWAELRGPLQRAKEVGFSIIICFRKAQDKPNIYYEDFVFCNGLQ</sequence>
<comment type="caution">
    <text evidence="1">The sequence shown here is derived from an EMBL/GenBank/DDBJ whole genome shotgun (WGS) entry which is preliminary data.</text>
</comment>
<dbReference type="Proteomes" id="UP001281410">
    <property type="component" value="Unassembled WGS sequence"/>
</dbReference>
<evidence type="ECO:0000313" key="1">
    <source>
        <dbReference type="EMBL" id="KAK3229098.1"/>
    </source>
</evidence>
<evidence type="ECO:0000313" key="2">
    <source>
        <dbReference type="Proteomes" id="UP001281410"/>
    </source>
</evidence>
<protein>
    <submittedName>
        <fullName evidence="1">Uncharacterized protein</fullName>
    </submittedName>
</protein>
<organism evidence="1 2">
    <name type="scientific">Dipteronia sinensis</name>
    <dbReference type="NCBI Taxonomy" id="43782"/>
    <lineage>
        <taxon>Eukaryota</taxon>
        <taxon>Viridiplantae</taxon>
        <taxon>Streptophyta</taxon>
        <taxon>Embryophyta</taxon>
        <taxon>Tracheophyta</taxon>
        <taxon>Spermatophyta</taxon>
        <taxon>Magnoliopsida</taxon>
        <taxon>eudicotyledons</taxon>
        <taxon>Gunneridae</taxon>
        <taxon>Pentapetalae</taxon>
        <taxon>rosids</taxon>
        <taxon>malvids</taxon>
        <taxon>Sapindales</taxon>
        <taxon>Sapindaceae</taxon>
        <taxon>Hippocastanoideae</taxon>
        <taxon>Acereae</taxon>
        <taxon>Dipteronia</taxon>
    </lineage>
</organism>
<dbReference type="EMBL" id="JANJYJ010000001">
    <property type="protein sequence ID" value="KAK3229098.1"/>
    <property type="molecule type" value="Genomic_DNA"/>
</dbReference>
<name>A0AAE0B3W0_9ROSI</name>
<accession>A0AAE0B3W0</accession>
<dbReference type="AlphaFoldDB" id="A0AAE0B3W0"/>
<keyword evidence="2" id="KW-1185">Reference proteome</keyword>